<gene>
    <name evidence="2" type="ORF">ACFQ08_20390</name>
</gene>
<evidence type="ECO:0000256" key="1">
    <source>
        <dbReference type="SAM" id="Phobius"/>
    </source>
</evidence>
<protein>
    <submittedName>
        <fullName evidence="2">Serine hydrolase</fullName>
    </submittedName>
</protein>
<keyword evidence="1" id="KW-1133">Transmembrane helix</keyword>
<name>A0ABW3DW48_9ACTN</name>
<evidence type="ECO:0000313" key="2">
    <source>
        <dbReference type="EMBL" id="MFD0886913.1"/>
    </source>
</evidence>
<keyword evidence="3" id="KW-1185">Reference proteome</keyword>
<dbReference type="EMBL" id="JBHTHX010000751">
    <property type="protein sequence ID" value="MFD0886913.1"/>
    <property type="molecule type" value="Genomic_DNA"/>
</dbReference>
<dbReference type="GO" id="GO:0016787">
    <property type="term" value="F:hydrolase activity"/>
    <property type="evidence" value="ECO:0007669"/>
    <property type="project" value="UniProtKB-KW"/>
</dbReference>
<feature type="transmembrane region" description="Helical" evidence="1">
    <location>
        <begin position="82"/>
        <end position="103"/>
    </location>
</feature>
<proteinExistence type="predicted"/>
<keyword evidence="1" id="KW-0812">Transmembrane</keyword>
<dbReference type="Proteomes" id="UP001597024">
    <property type="component" value="Unassembled WGS sequence"/>
</dbReference>
<comment type="caution">
    <text evidence="2">The sequence shown here is derived from an EMBL/GenBank/DDBJ whole genome shotgun (WGS) entry which is preliminary data.</text>
</comment>
<reference evidence="3" key="1">
    <citation type="journal article" date="2019" name="Int. J. Syst. Evol. Microbiol.">
        <title>The Global Catalogue of Microorganisms (GCM) 10K type strain sequencing project: providing services to taxonomists for standard genome sequencing and annotation.</title>
        <authorList>
            <consortium name="The Broad Institute Genomics Platform"/>
            <consortium name="The Broad Institute Genome Sequencing Center for Infectious Disease"/>
            <person name="Wu L."/>
            <person name="Ma J."/>
        </authorList>
    </citation>
    <scope>NUCLEOTIDE SEQUENCE [LARGE SCALE GENOMIC DNA]</scope>
    <source>
        <strain evidence="3">CCUG 62974</strain>
    </source>
</reference>
<feature type="non-terminal residue" evidence="2">
    <location>
        <position position="1"/>
    </location>
</feature>
<keyword evidence="2" id="KW-0378">Hydrolase</keyword>
<accession>A0ABW3DW48</accession>
<organism evidence="2 3">
    <name type="scientific">Streptosporangium algeriense</name>
    <dbReference type="NCBI Taxonomy" id="1682748"/>
    <lineage>
        <taxon>Bacteria</taxon>
        <taxon>Bacillati</taxon>
        <taxon>Actinomycetota</taxon>
        <taxon>Actinomycetes</taxon>
        <taxon>Streptosporangiales</taxon>
        <taxon>Streptosporangiaceae</taxon>
        <taxon>Streptosporangium</taxon>
    </lineage>
</organism>
<keyword evidence="1" id="KW-0472">Membrane</keyword>
<sequence length="105" mass="11172">PPARLAVLTAWTCAALATVFLAGFGLLTADPNVLMADIPLYSPRLAVLPVLGTLALALAVPMVPATALAWRARWWGPPARIAYTLLTLSTVAFFAVALDYRLLLL</sequence>
<feature type="transmembrane region" description="Helical" evidence="1">
    <location>
        <begin position="45"/>
        <end position="70"/>
    </location>
</feature>
<evidence type="ECO:0000313" key="3">
    <source>
        <dbReference type="Proteomes" id="UP001597024"/>
    </source>
</evidence>